<protein>
    <submittedName>
        <fullName evidence="7">NADH dehydrogenase</fullName>
    </submittedName>
</protein>
<keyword evidence="8" id="KW-1185">Reference proteome</keyword>
<evidence type="ECO:0000256" key="1">
    <source>
        <dbReference type="ARBA" id="ARBA00001974"/>
    </source>
</evidence>
<evidence type="ECO:0000256" key="3">
    <source>
        <dbReference type="ARBA" id="ARBA00022630"/>
    </source>
</evidence>
<dbReference type="InterPro" id="IPR036188">
    <property type="entry name" value="FAD/NAD-bd_sf"/>
</dbReference>
<evidence type="ECO:0000313" key="8">
    <source>
        <dbReference type="Proteomes" id="UP001062901"/>
    </source>
</evidence>
<organism evidence="7 8">
    <name type="scientific">Saccharibacter floricola DSM 15669</name>
    <dbReference type="NCBI Taxonomy" id="1123227"/>
    <lineage>
        <taxon>Bacteria</taxon>
        <taxon>Pseudomonadati</taxon>
        <taxon>Pseudomonadota</taxon>
        <taxon>Alphaproteobacteria</taxon>
        <taxon>Acetobacterales</taxon>
        <taxon>Acetobacteraceae</taxon>
        <taxon>Saccharibacter</taxon>
    </lineage>
</organism>
<comment type="caution">
    <text evidence="7">The sequence shown here is derived from an EMBL/GenBank/DDBJ whole genome shotgun (WGS) entry which is preliminary data.</text>
</comment>
<evidence type="ECO:0000256" key="2">
    <source>
        <dbReference type="ARBA" id="ARBA00005272"/>
    </source>
</evidence>
<accession>A0ABQ0NX59</accession>
<dbReference type="SUPFAM" id="SSF51905">
    <property type="entry name" value="FAD/NAD(P)-binding domain"/>
    <property type="match status" value="2"/>
</dbReference>
<evidence type="ECO:0000313" key="7">
    <source>
        <dbReference type="EMBL" id="GBQ05392.1"/>
    </source>
</evidence>
<dbReference type="InterPro" id="IPR023753">
    <property type="entry name" value="FAD/NAD-binding_dom"/>
</dbReference>
<dbReference type="PRINTS" id="PR00411">
    <property type="entry name" value="PNDRDTASEI"/>
</dbReference>
<proteinExistence type="inferred from homology"/>
<evidence type="ECO:0000256" key="5">
    <source>
        <dbReference type="ARBA" id="ARBA00023002"/>
    </source>
</evidence>
<name>A0ABQ0NX59_9PROT</name>
<dbReference type="Proteomes" id="UP001062901">
    <property type="component" value="Unassembled WGS sequence"/>
</dbReference>
<dbReference type="PANTHER" id="PTHR42913:SF3">
    <property type="entry name" value="64 KDA MITOCHONDRIAL NADH DEHYDROGENASE (EUROFUNG)"/>
    <property type="match status" value="1"/>
</dbReference>
<comment type="cofactor">
    <cofactor evidence="1">
        <name>FAD</name>
        <dbReference type="ChEBI" id="CHEBI:57692"/>
    </cofactor>
</comment>
<dbReference type="InterPro" id="IPR051169">
    <property type="entry name" value="NADH-Q_oxidoreductase"/>
</dbReference>
<evidence type="ECO:0000259" key="6">
    <source>
        <dbReference type="Pfam" id="PF07992"/>
    </source>
</evidence>
<sequence length="417" mass="45115">MSADKHVIILGGGIGGLEAAITLCRQNTASVTLVDPNPVHIWKPSLHEFASGTIEHGGNLFSFIELSKRFGFDFIQSSPEKVERDKKIVHLNNGQHLPYDRLVVAIGARANDFGTPGAQEHCLFLNTLNDANALHERFRNALIMAQKTGEPLTLSIVGGGATGVQLAAELCRAIDSTPELGEHARRHLLKPTLIEAMPRLLPAFPESVSEEAKKELEKIGFDVITEGMVSSIDAQTVTLKDGRSIPAAMRIWAAGVKAGQATDLFDGLERSRSGQLIVTSTLQSVDDENIIALGDCSHINTNPVAPTAQAARQEGQYIGRIALPRLLKGQTPPPFAYHDRGAVVALANYNAWGMWPSKKAFGGHGIGACFARFVHEGLFRQHQLCLSGIVKTAFVTLREHLSPNRPDLADKPSKKNS</sequence>
<dbReference type="Gene3D" id="3.50.50.100">
    <property type="match status" value="1"/>
</dbReference>
<dbReference type="PRINTS" id="PR00368">
    <property type="entry name" value="FADPNR"/>
</dbReference>
<dbReference type="EMBL" id="BAQD01000004">
    <property type="protein sequence ID" value="GBQ05392.1"/>
    <property type="molecule type" value="Genomic_DNA"/>
</dbReference>
<reference evidence="7" key="1">
    <citation type="submission" date="2013-04" db="EMBL/GenBank/DDBJ databases">
        <title>The genome sequencing project of 58 acetic acid bacteria.</title>
        <authorList>
            <person name="Okamoto-Kainuma A."/>
            <person name="Ishikawa M."/>
            <person name="Umino S."/>
            <person name="Koizumi Y."/>
            <person name="Shiwa Y."/>
            <person name="Yoshikawa H."/>
            <person name="Matsutani M."/>
            <person name="Matsushita K."/>
        </authorList>
    </citation>
    <scope>NUCLEOTIDE SEQUENCE</scope>
    <source>
        <strain evidence="7">DSM 15669</strain>
    </source>
</reference>
<dbReference type="RefSeq" id="WP_018980859.1">
    <property type="nucleotide sequence ID" value="NZ_BAQD01000004.1"/>
</dbReference>
<keyword evidence="4" id="KW-0274">FAD</keyword>
<gene>
    <name evidence="7" type="ORF">AA15669_0442</name>
</gene>
<dbReference type="Pfam" id="PF07992">
    <property type="entry name" value="Pyr_redox_2"/>
    <property type="match status" value="1"/>
</dbReference>
<keyword evidence="5" id="KW-0560">Oxidoreductase</keyword>
<feature type="domain" description="FAD/NAD(P)-binding" evidence="6">
    <location>
        <begin position="6"/>
        <end position="315"/>
    </location>
</feature>
<evidence type="ECO:0000256" key="4">
    <source>
        <dbReference type="ARBA" id="ARBA00022827"/>
    </source>
</evidence>
<keyword evidence="3" id="KW-0285">Flavoprotein</keyword>
<comment type="similarity">
    <text evidence="2">Belongs to the NADH dehydrogenase family.</text>
</comment>
<dbReference type="PANTHER" id="PTHR42913">
    <property type="entry name" value="APOPTOSIS-INDUCING FACTOR 1"/>
    <property type="match status" value="1"/>
</dbReference>